<dbReference type="Pfam" id="PF00564">
    <property type="entry name" value="PB1"/>
    <property type="match status" value="1"/>
</dbReference>
<evidence type="ECO:0000313" key="3">
    <source>
        <dbReference type="Proteomes" id="UP000834106"/>
    </source>
</evidence>
<protein>
    <recommendedName>
        <fullName evidence="1">PB1 domain-containing protein</fullName>
    </recommendedName>
</protein>
<dbReference type="InterPro" id="IPR053793">
    <property type="entry name" value="PB1-like"/>
</dbReference>
<name>A0AAD1ZNC0_9LAMI</name>
<dbReference type="InterPro" id="IPR000270">
    <property type="entry name" value="PB1_dom"/>
</dbReference>
<proteinExistence type="predicted"/>
<accession>A0AAD1ZNC0</accession>
<dbReference type="PANTHER" id="PTHR32002">
    <property type="entry name" value="PROTEIN NLP8"/>
    <property type="match status" value="1"/>
</dbReference>
<dbReference type="Proteomes" id="UP000834106">
    <property type="component" value="Chromosome 12"/>
</dbReference>
<dbReference type="SUPFAM" id="SSF54277">
    <property type="entry name" value="CAD &amp; PB1 domains"/>
    <property type="match status" value="1"/>
</dbReference>
<gene>
    <name evidence="2" type="ORF">FPE_LOCUS20070</name>
</gene>
<dbReference type="SMART" id="SM00666">
    <property type="entry name" value="PB1"/>
    <property type="match status" value="1"/>
</dbReference>
<keyword evidence="3" id="KW-1185">Reference proteome</keyword>
<dbReference type="AlphaFoldDB" id="A0AAD1ZNC0"/>
<dbReference type="Gene3D" id="3.10.20.90">
    <property type="entry name" value="Phosphatidylinositol 3-kinase Catalytic Subunit, Chain A, domain 1"/>
    <property type="match status" value="1"/>
</dbReference>
<dbReference type="PANTHER" id="PTHR32002:SF35">
    <property type="entry name" value="PROTEIN NLP6"/>
    <property type="match status" value="1"/>
</dbReference>
<dbReference type="EMBL" id="OU503047">
    <property type="protein sequence ID" value="CAI9772640.1"/>
    <property type="molecule type" value="Genomic_DNA"/>
</dbReference>
<evidence type="ECO:0000313" key="2">
    <source>
        <dbReference type="EMBL" id="CAI9772640.1"/>
    </source>
</evidence>
<organism evidence="2 3">
    <name type="scientific">Fraxinus pennsylvanica</name>
    <dbReference type="NCBI Taxonomy" id="56036"/>
    <lineage>
        <taxon>Eukaryota</taxon>
        <taxon>Viridiplantae</taxon>
        <taxon>Streptophyta</taxon>
        <taxon>Embryophyta</taxon>
        <taxon>Tracheophyta</taxon>
        <taxon>Spermatophyta</taxon>
        <taxon>Magnoliopsida</taxon>
        <taxon>eudicotyledons</taxon>
        <taxon>Gunneridae</taxon>
        <taxon>Pentapetalae</taxon>
        <taxon>asterids</taxon>
        <taxon>lamiids</taxon>
        <taxon>Lamiales</taxon>
        <taxon>Oleaceae</taxon>
        <taxon>Oleeae</taxon>
        <taxon>Fraxinus</taxon>
    </lineage>
</organism>
<sequence length="151" mass="17091">MPVVLSFLDYALKLKHWHSRDAIKMETDPGPYVWHELHHSYLPGSVLKDTYDFITTMILLLVILPPWFNSSGLSGLGITNLKEEVTKRLKLEVGTFDIKYLDDDQEWVPITCDADLQECIDISRSSGSNIIRLFVDDIMVNIGSSCDSSGE</sequence>
<reference evidence="2" key="1">
    <citation type="submission" date="2023-05" db="EMBL/GenBank/DDBJ databases">
        <authorList>
            <person name="Huff M."/>
        </authorList>
    </citation>
    <scope>NUCLEOTIDE SEQUENCE</scope>
</reference>
<dbReference type="GO" id="GO:0003700">
    <property type="term" value="F:DNA-binding transcription factor activity"/>
    <property type="evidence" value="ECO:0007669"/>
    <property type="project" value="InterPro"/>
</dbReference>
<feature type="domain" description="PB1" evidence="1">
    <location>
        <begin position="44"/>
        <end position="138"/>
    </location>
</feature>
<dbReference type="PROSITE" id="PS51745">
    <property type="entry name" value="PB1"/>
    <property type="match status" value="1"/>
</dbReference>
<dbReference type="InterPro" id="IPR045012">
    <property type="entry name" value="NLP"/>
</dbReference>
<evidence type="ECO:0000259" key="1">
    <source>
        <dbReference type="PROSITE" id="PS51745"/>
    </source>
</evidence>